<evidence type="ECO:0000313" key="2">
    <source>
        <dbReference type="EMBL" id="QCE06066.1"/>
    </source>
</evidence>
<organism evidence="2 3">
    <name type="scientific">Vigna unguiculata</name>
    <name type="common">Cowpea</name>
    <dbReference type="NCBI Taxonomy" id="3917"/>
    <lineage>
        <taxon>Eukaryota</taxon>
        <taxon>Viridiplantae</taxon>
        <taxon>Streptophyta</taxon>
        <taxon>Embryophyta</taxon>
        <taxon>Tracheophyta</taxon>
        <taxon>Spermatophyta</taxon>
        <taxon>Magnoliopsida</taxon>
        <taxon>eudicotyledons</taxon>
        <taxon>Gunneridae</taxon>
        <taxon>Pentapetalae</taxon>
        <taxon>rosids</taxon>
        <taxon>fabids</taxon>
        <taxon>Fabales</taxon>
        <taxon>Fabaceae</taxon>
        <taxon>Papilionoideae</taxon>
        <taxon>50 kb inversion clade</taxon>
        <taxon>NPAAA clade</taxon>
        <taxon>indigoferoid/millettioid clade</taxon>
        <taxon>Phaseoleae</taxon>
        <taxon>Vigna</taxon>
    </lineage>
</organism>
<dbReference type="AlphaFoldDB" id="A0A4D6MX88"/>
<dbReference type="EMBL" id="CP039353">
    <property type="protein sequence ID" value="QCE06066.1"/>
    <property type="molecule type" value="Genomic_DNA"/>
</dbReference>
<name>A0A4D6MX88_VIGUN</name>
<evidence type="ECO:0000313" key="3">
    <source>
        <dbReference type="Proteomes" id="UP000501690"/>
    </source>
</evidence>
<proteinExistence type="predicted"/>
<feature type="region of interest" description="Disordered" evidence="1">
    <location>
        <begin position="100"/>
        <end position="120"/>
    </location>
</feature>
<sequence>MMDSSVVHRPPKFDVERRKANTRVEISCVGKPIKKSFLVDWLRLDIGICNWWTDVRLDALNEVSWACNVDGTPFVVAGGINKVIPVVEVGNEKIHKAPDIGSGVPSLHEILGSSGGSKTP</sequence>
<reference evidence="2 3" key="1">
    <citation type="submission" date="2019-04" db="EMBL/GenBank/DDBJ databases">
        <title>An improved genome assembly and genetic linkage map for asparagus bean, Vigna unguiculata ssp. sesquipedialis.</title>
        <authorList>
            <person name="Xia Q."/>
            <person name="Zhang R."/>
            <person name="Dong Y."/>
        </authorList>
    </citation>
    <scope>NUCLEOTIDE SEQUENCE [LARGE SCALE GENOMIC DNA]</scope>
    <source>
        <tissue evidence="2">Leaf</tissue>
    </source>
</reference>
<accession>A0A4D6MX88</accession>
<dbReference type="Proteomes" id="UP000501690">
    <property type="component" value="Linkage Group LG9"/>
</dbReference>
<protein>
    <submittedName>
        <fullName evidence="2">Polycomb protein EED</fullName>
    </submittedName>
</protein>
<evidence type="ECO:0000256" key="1">
    <source>
        <dbReference type="SAM" id="MobiDB-lite"/>
    </source>
</evidence>
<gene>
    <name evidence="2" type="ORF">DEO72_LG9g1075</name>
</gene>
<keyword evidence="3" id="KW-1185">Reference proteome</keyword>